<accession>A0A5N7CBY8</accession>
<evidence type="ECO:0000313" key="1">
    <source>
        <dbReference type="EMBL" id="KAE8391662.1"/>
    </source>
</evidence>
<name>A0A5N7CBY8_PETAA</name>
<protein>
    <submittedName>
        <fullName evidence="1">Uncharacterized protein</fullName>
    </submittedName>
</protein>
<proteinExistence type="predicted"/>
<gene>
    <name evidence="1" type="ORF">BDV23DRAFT_152813</name>
</gene>
<dbReference type="Proteomes" id="UP000326877">
    <property type="component" value="Unassembled WGS sequence"/>
</dbReference>
<reference evidence="1" key="1">
    <citation type="submission" date="2019-04" db="EMBL/GenBank/DDBJ databases">
        <title>Friends and foes A comparative genomics studyof 23 Aspergillus species from section Flavi.</title>
        <authorList>
            <consortium name="DOE Joint Genome Institute"/>
            <person name="Kjaerbolling I."/>
            <person name="Vesth T."/>
            <person name="Frisvad J.C."/>
            <person name="Nybo J.L."/>
            <person name="Theobald S."/>
            <person name="Kildgaard S."/>
            <person name="Isbrandt T."/>
            <person name="Kuo A."/>
            <person name="Sato A."/>
            <person name="Lyhne E.K."/>
            <person name="Kogle M.E."/>
            <person name="Wiebenga A."/>
            <person name="Kun R.S."/>
            <person name="Lubbers R.J."/>
            <person name="Makela M.R."/>
            <person name="Barry K."/>
            <person name="Chovatia M."/>
            <person name="Clum A."/>
            <person name="Daum C."/>
            <person name="Haridas S."/>
            <person name="He G."/>
            <person name="LaButti K."/>
            <person name="Lipzen A."/>
            <person name="Mondo S."/>
            <person name="Riley R."/>
            <person name="Salamov A."/>
            <person name="Simmons B.A."/>
            <person name="Magnuson J.K."/>
            <person name="Henrissat B."/>
            <person name="Mortensen U.H."/>
            <person name="Larsen T.O."/>
            <person name="Devries R.P."/>
            <person name="Grigoriev I.V."/>
            <person name="Machida M."/>
            <person name="Baker S.E."/>
            <person name="Andersen M.R."/>
        </authorList>
    </citation>
    <scope>NUCLEOTIDE SEQUENCE [LARGE SCALE GENOMIC DNA]</scope>
    <source>
        <strain evidence="1">IBT 14317</strain>
    </source>
</reference>
<sequence>MADVIGAHLTKVFRIDHGTTVDMSSNRFPFHHDEGEPTVMSMIRTHEADELLSAFDEVFSDLL</sequence>
<dbReference type="AlphaFoldDB" id="A0A5N7CBY8"/>
<dbReference type="EMBL" id="ML735243">
    <property type="protein sequence ID" value="KAE8391662.1"/>
    <property type="molecule type" value="Genomic_DNA"/>
</dbReference>
<organism evidence="1">
    <name type="scientific">Petromyces alliaceus</name>
    <name type="common">Aspergillus alliaceus</name>
    <dbReference type="NCBI Taxonomy" id="209559"/>
    <lineage>
        <taxon>Eukaryota</taxon>
        <taxon>Fungi</taxon>
        <taxon>Dikarya</taxon>
        <taxon>Ascomycota</taxon>
        <taxon>Pezizomycotina</taxon>
        <taxon>Eurotiomycetes</taxon>
        <taxon>Eurotiomycetidae</taxon>
        <taxon>Eurotiales</taxon>
        <taxon>Aspergillaceae</taxon>
        <taxon>Aspergillus</taxon>
        <taxon>Aspergillus subgen. Circumdati</taxon>
    </lineage>
</organism>